<accession>A0A0F9SDY2</accession>
<dbReference type="EMBL" id="LAZR01002622">
    <property type="protein sequence ID" value="KKN27598.1"/>
    <property type="molecule type" value="Genomic_DNA"/>
</dbReference>
<feature type="domain" description="Novel STAND NTPase 3" evidence="2">
    <location>
        <begin position="27"/>
        <end position="121"/>
    </location>
</feature>
<dbReference type="InterPro" id="IPR049050">
    <property type="entry name" value="nSTAND3"/>
</dbReference>
<comment type="caution">
    <text evidence="3">The sequence shown here is derived from an EMBL/GenBank/DDBJ whole genome shotgun (WGS) entry which is preliminary data.</text>
</comment>
<proteinExistence type="predicted"/>
<dbReference type="SUPFAM" id="SSF52540">
    <property type="entry name" value="P-loop containing nucleoside triphosphate hydrolases"/>
    <property type="match status" value="1"/>
</dbReference>
<gene>
    <name evidence="3" type="ORF">LCGC14_0862850</name>
</gene>
<feature type="transmembrane region" description="Helical" evidence="1">
    <location>
        <begin position="118"/>
        <end position="136"/>
    </location>
</feature>
<organism evidence="3">
    <name type="scientific">marine sediment metagenome</name>
    <dbReference type="NCBI Taxonomy" id="412755"/>
    <lineage>
        <taxon>unclassified sequences</taxon>
        <taxon>metagenomes</taxon>
        <taxon>ecological metagenomes</taxon>
    </lineage>
</organism>
<evidence type="ECO:0000313" key="3">
    <source>
        <dbReference type="EMBL" id="KKN27598.1"/>
    </source>
</evidence>
<keyword evidence="1" id="KW-0812">Transmembrane</keyword>
<dbReference type="AlphaFoldDB" id="A0A0F9SDY2"/>
<evidence type="ECO:0000256" key="1">
    <source>
        <dbReference type="SAM" id="Phobius"/>
    </source>
</evidence>
<keyword evidence="1" id="KW-1133">Transmembrane helix</keyword>
<dbReference type="CDD" id="cd00267">
    <property type="entry name" value="ABC_ATPase"/>
    <property type="match status" value="1"/>
</dbReference>
<reference evidence="3" key="1">
    <citation type="journal article" date="2015" name="Nature">
        <title>Complex archaea that bridge the gap between prokaryotes and eukaryotes.</title>
        <authorList>
            <person name="Spang A."/>
            <person name="Saw J.H."/>
            <person name="Jorgensen S.L."/>
            <person name="Zaremba-Niedzwiedzka K."/>
            <person name="Martijn J."/>
            <person name="Lind A.E."/>
            <person name="van Eijk R."/>
            <person name="Schleper C."/>
            <person name="Guy L."/>
            <person name="Ettema T.J."/>
        </authorList>
    </citation>
    <scope>NUCLEOTIDE SEQUENCE</scope>
</reference>
<evidence type="ECO:0000259" key="2">
    <source>
        <dbReference type="Pfam" id="PF20720"/>
    </source>
</evidence>
<sequence>MNKEDLPFYVASDILRQQNKAYKKVTAGDQDRLYVITGREGVGKSTFCMQLAYVVDPNLCLNNIVFTPKQFEDRIRNAKKFEAIIYDEGFSGLSSKGSISKQNKQLVRLLMECRQRNLFIFIVLPSFFLLEKYIAIFRSTALFNVLASKRNFKLRYYKVYNYQQKKLLYIKGKTMMDYSKPKISKSYRFYKKLPPGISDEGYRHKKLMSFRNNDGETTEESKHLKQRAVLSKLLKEKFDFNYVEQMKILESCGCGVADTVLSRSARYTPLKIQNT</sequence>
<protein>
    <recommendedName>
        <fullName evidence="2">Novel STAND NTPase 3 domain-containing protein</fullName>
    </recommendedName>
</protein>
<keyword evidence="1" id="KW-0472">Membrane</keyword>
<name>A0A0F9SDY2_9ZZZZ</name>
<dbReference type="Pfam" id="PF20720">
    <property type="entry name" value="nSTAND3"/>
    <property type="match status" value="1"/>
</dbReference>
<dbReference type="InterPro" id="IPR027417">
    <property type="entry name" value="P-loop_NTPase"/>
</dbReference>